<dbReference type="GO" id="GO:0000455">
    <property type="term" value="P:enzyme-directed rRNA pseudouridine synthesis"/>
    <property type="evidence" value="ECO:0007669"/>
    <property type="project" value="TreeGrafter"/>
</dbReference>
<organism evidence="6 7">
    <name type="scientific">Rothia amarae</name>
    <dbReference type="NCBI Taxonomy" id="169480"/>
    <lineage>
        <taxon>Bacteria</taxon>
        <taxon>Bacillati</taxon>
        <taxon>Actinomycetota</taxon>
        <taxon>Actinomycetes</taxon>
        <taxon>Micrococcales</taxon>
        <taxon>Micrococcaceae</taxon>
        <taxon>Rothia</taxon>
    </lineage>
</organism>
<dbReference type="InterPro" id="IPR006224">
    <property type="entry name" value="PsdUridine_synth_RluA-like_CS"/>
</dbReference>
<evidence type="ECO:0000313" key="7">
    <source>
        <dbReference type="Proteomes" id="UP000516421"/>
    </source>
</evidence>
<evidence type="ECO:0000256" key="4">
    <source>
        <dbReference type="SAM" id="MobiDB-lite"/>
    </source>
</evidence>
<dbReference type="Gene3D" id="3.30.2350.10">
    <property type="entry name" value="Pseudouridine synthase"/>
    <property type="match status" value="1"/>
</dbReference>
<keyword evidence="7" id="KW-1185">Reference proteome</keyword>
<evidence type="ECO:0000313" key="6">
    <source>
        <dbReference type="EMBL" id="QNV41071.1"/>
    </source>
</evidence>
<dbReference type="InterPro" id="IPR006145">
    <property type="entry name" value="PsdUridine_synth_RsuA/RluA"/>
</dbReference>
<dbReference type="EMBL" id="CP061538">
    <property type="protein sequence ID" value="QNV41071.1"/>
    <property type="molecule type" value="Genomic_DNA"/>
</dbReference>
<name>A0A7H2BN25_9MICC</name>
<comment type="catalytic activity">
    <reaction evidence="1">
        <text>a uridine in RNA = a pseudouridine in RNA</text>
        <dbReference type="Rhea" id="RHEA:48348"/>
        <dbReference type="Rhea" id="RHEA-COMP:12068"/>
        <dbReference type="Rhea" id="RHEA-COMP:12069"/>
        <dbReference type="ChEBI" id="CHEBI:65314"/>
        <dbReference type="ChEBI" id="CHEBI:65315"/>
    </reaction>
</comment>
<dbReference type="GO" id="GO:0140098">
    <property type="term" value="F:catalytic activity, acting on RNA"/>
    <property type="evidence" value="ECO:0007669"/>
    <property type="project" value="UniProtKB-ARBA"/>
</dbReference>
<feature type="domain" description="Pseudouridine synthase RsuA/RluA-like" evidence="5">
    <location>
        <begin position="115"/>
        <end position="306"/>
    </location>
</feature>
<evidence type="ECO:0000256" key="3">
    <source>
        <dbReference type="ARBA" id="ARBA00033164"/>
    </source>
</evidence>
<dbReference type="SUPFAM" id="SSF55120">
    <property type="entry name" value="Pseudouridine synthase"/>
    <property type="match status" value="1"/>
</dbReference>
<evidence type="ECO:0000256" key="1">
    <source>
        <dbReference type="ARBA" id="ARBA00000073"/>
    </source>
</evidence>
<evidence type="ECO:0000256" key="2">
    <source>
        <dbReference type="ARBA" id="ARBA00031870"/>
    </source>
</evidence>
<dbReference type="Proteomes" id="UP000516421">
    <property type="component" value="Chromosome"/>
</dbReference>
<dbReference type="PANTHER" id="PTHR21600">
    <property type="entry name" value="MITOCHONDRIAL RNA PSEUDOURIDINE SYNTHASE"/>
    <property type="match status" value="1"/>
</dbReference>
<dbReference type="PANTHER" id="PTHR21600:SF84">
    <property type="entry name" value="PSEUDOURIDINE SYNTHASE RSUA_RLUA-LIKE DOMAIN-CONTAINING PROTEIN"/>
    <property type="match status" value="1"/>
</dbReference>
<dbReference type="GO" id="GO:0003723">
    <property type="term" value="F:RNA binding"/>
    <property type="evidence" value="ECO:0007669"/>
    <property type="project" value="InterPro"/>
</dbReference>
<protein>
    <recommendedName>
        <fullName evidence="2">RNA pseudouridylate synthase</fullName>
    </recommendedName>
    <alternativeName>
        <fullName evidence="3">RNA-uridine isomerase</fullName>
    </alternativeName>
</protein>
<dbReference type="InterPro" id="IPR050188">
    <property type="entry name" value="RluA_PseudoU_synthase"/>
</dbReference>
<accession>A0A7H2BN25</accession>
<dbReference type="GO" id="GO:0009982">
    <property type="term" value="F:pseudouridine synthase activity"/>
    <property type="evidence" value="ECO:0007669"/>
    <property type="project" value="InterPro"/>
</dbReference>
<reference evidence="6 7" key="1">
    <citation type="submission" date="2020-09" db="EMBL/GenBank/DDBJ databases">
        <title>Investigation of environmental microbe.</title>
        <authorList>
            <person name="Ou Y."/>
            <person name="Kang Q."/>
        </authorList>
    </citation>
    <scope>NUCLEOTIDE SEQUENCE [LARGE SCALE GENOMIC DNA]</scope>
    <source>
        <strain evidence="6 7">KJZ-9</strain>
    </source>
</reference>
<sequence length="370" mass="41138">MARRRKTPISKPLPQVEGIDPVHLIMPEQYPSEYAATDKTSPTLADYLTARFFPQDPHYVPARLERGEIVDDSGTPYAPHSPFIGGSSVWYHRELSPEPDVPSDLPVLFEDEWILAVDKPHFLATTPRGMFVKNTALANLRVAHDLPELSPVHRLDRATAGVLVFAKVPPARAPLQMLFERRKVRKTYEAVTLPIANLSEGDQLTVRSRIDKEHGHIQVEQTNVQILPGEHPPLAPETHAQKRKRRQSGQAFDGLNAESRITCLSIYDLDSATVDITGLNNSARRLTHLQLEPHSGKTHQLRAHLLAAGSPILGDTIYPELQEHGNDNPALPLQLLARTLEFIHPLTGEDVMLRSQRTLALAPPPGPGVR</sequence>
<evidence type="ECO:0000259" key="5">
    <source>
        <dbReference type="Pfam" id="PF00849"/>
    </source>
</evidence>
<dbReference type="KEGG" id="rama:IDM48_09660"/>
<dbReference type="PROSITE" id="PS01129">
    <property type="entry name" value="PSI_RLU"/>
    <property type="match status" value="1"/>
</dbReference>
<dbReference type="InterPro" id="IPR020103">
    <property type="entry name" value="PsdUridine_synth_cat_dom_sf"/>
</dbReference>
<gene>
    <name evidence="6" type="ORF">IDM48_09660</name>
</gene>
<proteinExistence type="predicted"/>
<feature type="region of interest" description="Disordered" evidence="4">
    <location>
        <begin position="229"/>
        <end position="252"/>
    </location>
</feature>
<dbReference type="AlphaFoldDB" id="A0A7H2BN25"/>
<dbReference type="Pfam" id="PF00849">
    <property type="entry name" value="PseudoU_synth_2"/>
    <property type="match status" value="1"/>
</dbReference>